<comment type="caution">
    <text evidence="1">The sequence shown here is derived from an EMBL/GenBank/DDBJ whole genome shotgun (WGS) entry which is preliminary data.</text>
</comment>
<dbReference type="InterPro" id="IPR027417">
    <property type="entry name" value="P-loop_NTPase"/>
</dbReference>
<dbReference type="Gene3D" id="3.40.50.300">
    <property type="entry name" value="P-loop containing nucleotide triphosphate hydrolases"/>
    <property type="match status" value="1"/>
</dbReference>
<gene>
    <name evidence="1" type="ORF">I2H31_11730</name>
</gene>
<keyword evidence="2" id="KW-1185">Reference proteome</keyword>
<name>A0ABS0I4A3_9BACT</name>
<dbReference type="Proteomes" id="UP000618931">
    <property type="component" value="Unassembled WGS sequence"/>
</dbReference>
<dbReference type="SUPFAM" id="SSF52540">
    <property type="entry name" value="P-loop containing nucleoside triphosphate hydrolases"/>
    <property type="match status" value="1"/>
</dbReference>
<dbReference type="Pfam" id="PF05621">
    <property type="entry name" value="TniB"/>
    <property type="match status" value="1"/>
</dbReference>
<dbReference type="InterPro" id="IPR008868">
    <property type="entry name" value="TniB"/>
</dbReference>
<evidence type="ECO:0000313" key="1">
    <source>
        <dbReference type="EMBL" id="MBF9221772.1"/>
    </source>
</evidence>
<organism evidence="1 2">
    <name type="scientific">Hymenobacter ruricola</name>
    <dbReference type="NCBI Taxonomy" id="2791023"/>
    <lineage>
        <taxon>Bacteria</taxon>
        <taxon>Pseudomonadati</taxon>
        <taxon>Bacteroidota</taxon>
        <taxon>Cytophagia</taxon>
        <taxon>Cytophagales</taxon>
        <taxon>Hymenobacteraceae</taxon>
        <taxon>Hymenobacter</taxon>
    </lineage>
</organism>
<dbReference type="EMBL" id="JADQDM010000005">
    <property type="protein sequence ID" value="MBF9221772.1"/>
    <property type="molecule type" value="Genomic_DNA"/>
</dbReference>
<accession>A0ABS0I4A3</accession>
<sequence length="295" mass="33659">MTPHLHPNVLRLLELPDAERQRAILAEKWIPYTRAQQALAKMEALLQHPTSHRMPNLLLVEDTNNGKTAILRRFCHAHQPQPLEDDGRLQWPVLYVQAPPEPDEKRFYNIVLDRVNAPHRINDHVGKKQLQVIHVLRQLGVKLLVIDEIQHILAGNQGKQRQFLNVIKYLSNELMVPLVCAGIRTAFSAVQSDEQLANRFEPVPLPKWVIGDDYLRLLLSFERLLPLREPSNLADESIALKLLSMSEGTIGEISKILKLAAVLAIDSKKERITAAVLNKVDYTTPSDRMKFHKLI</sequence>
<reference evidence="1 2" key="1">
    <citation type="submission" date="2020-11" db="EMBL/GenBank/DDBJ databases">
        <authorList>
            <person name="Kim M.K."/>
        </authorList>
    </citation>
    <scope>NUCLEOTIDE SEQUENCE [LARGE SCALE GENOMIC DNA]</scope>
    <source>
        <strain evidence="1 2">BT662</strain>
    </source>
</reference>
<proteinExistence type="predicted"/>
<protein>
    <submittedName>
        <fullName evidence="1">TniB family NTP-binding protein</fullName>
    </submittedName>
</protein>
<evidence type="ECO:0000313" key="2">
    <source>
        <dbReference type="Proteomes" id="UP000618931"/>
    </source>
</evidence>